<feature type="compositionally biased region" description="Polar residues" evidence="2">
    <location>
        <begin position="349"/>
        <end position="364"/>
    </location>
</feature>
<feature type="compositionally biased region" description="Low complexity" evidence="2">
    <location>
        <begin position="329"/>
        <end position="338"/>
    </location>
</feature>
<dbReference type="InterPro" id="IPR008614">
    <property type="entry name" value="FIBP"/>
</dbReference>
<accession>A0A152A9P8</accession>
<keyword evidence="4" id="KW-1185">Reference proteome</keyword>
<dbReference type="PANTHER" id="PTHR13223:SF2">
    <property type="entry name" value="ACIDIC FIBROBLAST GROWTH FACTOR INTRACELLULAR-BINDING PROTEIN"/>
    <property type="match status" value="1"/>
</dbReference>
<dbReference type="OrthoDB" id="16955at2759"/>
<dbReference type="AlphaFoldDB" id="A0A152A9P8"/>
<dbReference type="InParanoid" id="A0A152A9P8"/>
<dbReference type="Pfam" id="PF05427">
    <property type="entry name" value="FIBP"/>
    <property type="match status" value="2"/>
</dbReference>
<feature type="coiled-coil region" evidence="1">
    <location>
        <begin position="185"/>
        <end position="212"/>
    </location>
</feature>
<protein>
    <submittedName>
        <fullName evidence="3">Uncharacterized protein</fullName>
    </submittedName>
</protein>
<evidence type="ECO:0000313" key="4">
    <source>
        <dbReference type="Proteomes" id="UP000076078"/>
    </source>
</evidence>
<evidence type="ECO:0000256" key="2">
    <source>
        <dbReference type="SAM" id="MobiDB-lite"/>
    </source>
</evidence>
<dbReference type="OMA" id="DWPAIGF"/>
<dbReference type="EMBL" id="LODT01000001">
    <property type="protein sequence ID" value="KYR02787.1"/>
    <property type="molecule type" value="Genomic_DNA"/>
</dbReference>
<dbReference type="STRING" id="361077.A0A152A9P8"/>
<feature type="region of interest" description="Disordered" evidence="2">
    <location>
        <begin position="329"/>
        <end position="364"/>
    </location>
</feature>
<dbReference type="PANTHER" id="PTHR13223">
    <property type="entry name" value="ACIDIC FIBROBLAST GROWTH FACTOR INTRACELLULAR BINDING PROTEIN"/>
    <property type="match status" value="1"/>
</dbReference>
<keyword evidence="1" id="KW-0175">Coiled coil</keyword>
<reference evidence="3 4" key="1">
    <citation type="submission" date="2015-12" db="EMBL/GenBank/DDBJ databases">
        <title>Dictyostelia acquired genes for synthesis and detection of signals that induce cell-type specialization by lateral gene transfer from prokaryotes.</title>
        <authorList>
            <person name="Gloeckner G."/>
            <person name="Schaap P."/>
        </authorList>
    </citation>
    <scope>NUCLEOTIDE SEQUENCE [LARGE SCALE GENOMIC DNA]</scope>
    <source>
        <strain evidence="3 4">TK</strain>
    </source>
</reference>
<evidence type="ECO:0000313" key="3">
    <source>
        <dbReference type="EMBL" id="KYR02787.1"/>
    </source>
</evidence>
<gene>
    <name evidence="3" type="ORF">DLAC_00251</name>
</gene>
<dbReference type="GO" id="GO:0005634">
    <property type="term" value="C:nucleus"/>
    <property type="evidence" value="ECO:0007669"/>
    <property type="project" value="TreeGrafter"/>
</dbReference>
<comment type="caution">
    <text evidence="3">The sequence shown here is derived from an EMBL/GenBank/DDBJ whole genome shotgun (WGS) entry which is preliminary data.</text>
</comment>
<proteinExistence type="predicted"/>
<name>A0A152A9P8_TIELA</name>
<sequence length="487" mass="55178">MEKTKILFDVFVSEPIPVNKVIYRSWLDGYSEKETAYSKDLSSNVHSLNNSNMIINTGNSVVTTPIPLVPGSSNMSVNSLVNTPIGVNSSLIQNIQSTQVSTGSMANSNSIVNKEPIHLLLGETEDQFRNFTLLQTALEHPKTLSSNSMFQIDIINKRLLIEGYYDFDESFMRELIGRKLTSGQRRDLDDTAEKLRIRLSSCERQFDNLKRISRLVFSDLKTSALDIIMNEFSLNRDLSRKYVRILFLCFHRIDLSKKRVQPLKTFGLIRLSEIVMSHWGDPLRSYTMELDIKLKEDVRDLKTYLTSQKDIPEKYWKLIKARYQTLTSSPKISSSTPSQAPTPVGLNTGGQLTPSSATGFSNPNSIQNSAANSTILLASSLVGEKLKNLESKFKPILKGILSIGSSLSDSKEFRNLFEDIAEKIIDPLKRIDLLINETDTFFILLRDVFVPESLGLHSLRHKDRIVHNWKSFLEGIRGVVVYIYNEI</sequence>
<organism evidence="3 4">
    <name type="scientific">Tieghemostelium lacteum</name>
    <name type="common">Slime mold</name>
    <name type="synonym">Dictyostelium lacteum</name>
    <dbReference type="NCBI Taxonomy" id="361077"/>
    <lineage>
        <taxon>Eukaryota</taxon>
        <taxon>Amoebozoa</taxon>
        <taxon>Evosea</taxon>
        <taxon>Eumycetozoa</taxon>
        <taxon>Dictyostelia</taxon>
        <taxon>Dictyosteliales</taxon>
        <taxon>Raperosteliaceae</taxon>
        <taxon>Tieghemostelium</taxon>
    </lineage>
</organism>
<dbReference type="FunCoup" id="A0A152A9P8">
    <property type="interactions" value="210"/>
</dbReference>
<dbReference type="Proteomes" id="UP000076078">
    <property type="component" value="Unassembled WGS sequence"/>
</dbReference>
<evidence type="ECO:0000256" key="1">
    <source>
        <dbReference type="SAM" id="Coils"/>
    </source>
</evidence>